<sequence length="142" mass="14386">MRAKHAISAAAAALLAACSAEAVRTPDARYIAFLRATQAQAVRIAAMTDEEAVPLTSPRNTSAATRRGETGHTRGPGLPGPRGGTTTVGARRPAAGAGTPDDSAMAGVEWVAAPCGRCGAPLVRHLSSGGLMCRNAARRAKS</sequence>
<feature type="chain" id="PRO_5046727248" evidence="2">
    <location>
        <begin position="23"/>
        <end position="142"/>
    </location>
</feature>
<evidence type="ECO:0000313" key="3">
    <source>
        <dbReference type="EMBL" id="GAA0574763.1"/>
    </source>
</evidence>
<name>A0ABP3PTD9_9PROT</name>
<evidence type="ECO:0000256" key="1">
    <source>
        <dbReference type="SAM" id="MobiDB-lite"/>
    </source>
</evidence>
<feature type="compositionally biased region" description="Low complexity" evidence="1">
    <location>
        <begin position="84"/>
        <end position="100"/>
    </location>
</feature>
<comment type="caution">
    <text evidence="3">The sequence shown here is derived from an EMBL/GenBank/DDBJ whole genome shotgun (WGS) entry which is preliminary data.</text>
</comment>
<dbReference type="Proteomes" id="UP001501588">
    <property type="component" value="Unassembled WGS sequence"/>
</dbReference>
<accession>A0ABP3PTD9</accession>
<keyword evidence="2" id="KW-0732">Signal</keyword>
<dbReference type="PROSITE" id="PS51257">
    <property type="entry name" value="PROKAR_LIPOPROTEIN"/>
    <property type="match status" value="1"/>
</dbReference>
<feature type="region of interest" description="Disordered" evidence="1">
    <location>
        <begin position="51"/>
        <end position="103"/>
    </location>
</feature>
<dbReference type="EMBL" id="BAAAFZ010000009">
    <property type="protein sequence ID" value="GAA0574763.1"/>
    <property type="molecule type" value="Genomic_DNA"/>
</dbReference>
<feature type="signal peptide" evidence="2">
    <location>
        <begin position="1"/>
        <end position="22"/>
    </location>
</feature>
<evidence type="ECO:0000313" key="4">
    <source>
        <dbReference type="Proteomes" id="UP001501588"/>
    </source>
</evidence>
<evidence type="ECO:0000256" key="2">
    <source>
        <dbReference type="SAM" id="SignalP"/>
    </source>
</evidence>
<proteinExistence type="predicted"/>
<reference evidence="4" key="1">
    <citation type="journal article" date="2019" name="Int. J. Syst. Evol. Microbiol.">
        <title>The Global Catalogue of Microorganisms (GCM) 10K type strain sequencing project: providing services to taxonomists for standard genome sequencing and annotation.</title>
        <authorList>
            <consortium name="The Broad Institute Genomics Platform"/>
            <consortium name="The Broad Institute Genome Sequencing Center for Infectious Disease"/>
            <person name="Wu L."/>
            <person name="Ma J."/>
        </authorList>
    </citation>
    <scope>NUCLEOTIDE SEQUENCE [LARGE SCALE GENOMIC DNA]</scope>
    <source>
        <strain evidence="4">JCM 9933</strain>
    </source>
</reference>
<organism evidence="3 4">
    <name type="scientific">Craurococcus roseus</name>
    <dbReference type="NCBI Taxonomy" id="77585"/>
    <lineage>
        <taxon>Bacteria</taxon>
        <taxon>Pseudomonadati</taxon>
        <taxon>Pseudomonadota</taxon>
        <taxon>Alphaproteobacteria</taxon>
        <taxon>Acetobacterales</taxon>
        <taxon>Acetobacteraceae</taxon>
        <taxon>Craurococcus</taxon>
    </lineage>
</organism>
<gene>
    <name evidence="3" type="ORF">GCM10009416_11840</name>
</gene>
<protein>
    <submittedName>
        <fullName evidence="3">Uncharacterized protein</fullName>
    </submittedName>
</protein>
<keyword evidence="4" id="KW-1185">Reference proteome</keyword>